<accession>A0ABN7ZGY5</accession>
<evidence type="ECO:0008006" key="3">
    <source>
        <dbReference type="Google" id="ProtNLM"/>
    </source>
</evidence>
<reference evidence="1 2" key="1">
    <citation type="submission" date="2021-08" db="EMBL/GenBank/DDBJ databases">
        <authorList>
            <person name="Peeters C."/>
        </authorList>
    </citation>
    <scope>NUCLEOTIDE SEQUENCE [LARGE SCALE GENOMIC DNA]</scope>
    <source>
        <strain evidence="1 2">LMG 21510</strain>
    </source>
</reference>
<gene>
    <name evidence="1" type="ORF">LMG21510_04802</name>
</gene>
<sequence>MSVQQASYDHAIELATQERYDEALAILDALSQARPEVVDYDCLRARLYCDKGEPEAGFAVLDAALARLPELPLHPAHRWSSRGVIVHRYGVLLMGLGRVEEALPWLEEAARRNGLASGEWTALFHAGLAHFRLGDHAAAGRYWYDLLYRAPDLGAHDILALAGGYVQTAEVEGRAVEPMMRLCLARIGLDNADLLEMDEAAGDALAAQQAGLVLAAEPDHPHARRIRAPLRYRAGDLDGAWDDLAVYQRQVPDPKAQVRELDLRHQAGEAEPWLRFALTEAGTDAHGYYLAGVALAEFIEQVPASRETLTPQLLKAWRLGLARFEQYFASGQGGYDDADPHVYSMLCHHLARRLDGAEQREERIALHEKGIAVSDFIDHWIDLLDCHDAAGQHQKVVEVAGEALNRYGVDRNPADVGWVFSRLMHAWKMLGGTEATHAARAALAHMDAQLDALPVEERSEAAPAMAHARAHLAALLAQAASGPESDERAEALAEIEALQRRALLVQDAWLCNAFGQVWRGLGNAERALPLLEQAVALTEGDAEDQAAARVQRGQLRNEMGDYAGALADFDVAFAARGDWGPEAYLHATQAALGLERREAALVTFQRARALGAAEGRTRGLYARVEQGLRATRPKWKLWGV</sequence>
<dbReference type="InterPro" id="IPR019734">
    <property type="entry name" value="TPR_rpt"/>
</dbReference>
<keyword evidence="2" id="KW-1185">Reference proteome</keyword>
<protein>
    <recommendedName>
        <fullName evidence="3">Tetratricopeptide repeat protein</fullName>
    </recommendedName>
</protein>
<dbReference type="RefSeq" id="WP_224044386.1">
    <property type="nucleotide sequence ID" value="NZ_CAJZAH010000009.1"/>
</dbReference>
<dbReference type="SUPFAM" id="SSF48452">
    <property type="entry name" value="TPR-like"/>
    <property type="match status" value="2"/>
</dbReference>
<dbReference type="EMBL" id="CAJZAH010000009">
    <property type="protein sequence ID" value="CAG9183359.1"/>
    <property type="molecule type" value="Genomic_DNA"/>
</dbReference>
<organism evidence="1 2">
    <name type="scientific">Cupriavidus respiraculi</name>
    <dbReference type="NCBI Taxonomy" id="195930"/>
    <lineage>
        <taxon>Bacteria</taxon>
        <taxon>Pseudomonadati</taxon>
        <taxon>Pseudomonadota</taxon>
        <taxon>Betaproteobacteria</taxon>
        <taxon>Burkholderiales</taxon>
        <taxon>Burkholderiaceae</taxon>
        <taxon>Cupriavidus</taxon>
    </lineage>
</organism>
<dbReference type="Gene3D" id="1.25.40.10">
    <property type="entry name" value="Tetratricopeptide repeat domain"/>
    <property type="match status" value="2"/>
</dbReference>
<dbReference type="Proteomes" id="UP000721236">
    <property type="component" value="Unassembled WGS sequence"/>
</dbReference>
<dbReference type="InterPro" id="IPR011990">
    <property type="entry name" value="TPR-like_helical_dom_sf"/>
</dbReference>
<proteinExistence type="predicted"/>
<name>A0ABN7ZGY5_9BURK</name>
<dbReference type="Pfam" id="PF13432">
    <property type="entry name" value="TPR_16"/>
    <property type="match status" value="2"/>
</dbReference>
<evidence type="ECO:0000313" key="1">
    <source>
        <dbReference type="EMBL" id="CAG9183359.1"/>
    </source>
</evidence>
<comment type="caution">
    <text evidence="1">The sequence shown here is derived from an EMBL/GenBank/DDBJ whole genome shotgun (WGS) entry which is preliminary data.</text>
</comment>
<dbReference type="SMART" id="SM00028">
    <property type="entry name" value="TPR"/>
    <property type="match status" value="5"/>
</dbReference>
<evidence type="ECO:0000313" key="2">
    <source>
        <dbReference type="Proteomes" id="UP000721236"/>
    </source>
</evidence>